<dbReference type="EMBL" id="LAZR01023322">
    <property type="protein sequence ID" value="KKL78896.1"/>
    <property type="molecule type" value="Genomic_DNA"/>
</dbReference>
<feature type="non-terminal residue" evidence="1">
    <location>
        <position position="1"/>
    </location>
</feature>
<reference evidence="1" key="1">
    <citation type="journal article" date="2015" name="Nature">
        <title>Complex archaea that bridge the gap between prokaryotes and eukaryotes.</title>
        <authorList>
            <person name="Spang A."/>
            <person name="Saw J.H."/>
            <person name="Jorgensen S.L."/>
            <person name="Zaremba-Niedzwiedzka K."/>
            <person name="Martijn J."/>
            <person name="Lind A.E."/>
            <person name="van Eijk R."/>
            <person name="Schleper C."/>
            <person name="Guy L."/>
            <person name="Ettema T.J."/>
        </authorList>
    </citation>
    <scope>NUCLEOTIDE SEQUENCE</scope>
</reference>
<proteinExistence type="predicted"/>
<accession>A0A0F9FKA1</accession>
<sequence>TSIMVGKSRSIHVHVLLSSLKNLVQKPHPAFRIVADGLPFRKSLTASSKIDVLSRAGLKLNCAYEAAESSIFLRELKILCESSSPLLARVANEPKEVCSILEKDDNVSIHIKRSGGNNPHFNIQT</sequence>
<comment type="caution">
    <text evidence="1">The sequence shown here is derived from an EMBL/GenBank/DDBJ whole genome shotgun (WGS) entry which is preliminary data.</text>
</comment>
<protein>
    <submittedName>
        <fullName evidence="1">Uncharacterized protein</fullName>
    </submittedName>
</protein>
<organism evidence="1">
    <name type="scientific">marine sediment metagenome</name>
    <dbReference type="NCBI Taxonomy" id="412755"/>
    <lineage>
        <taxon>unclassified sequences</taxon>
        <taxon>metagenomes</taxon>
        <taxon>ecological metagenomes</taxon>
    </lineage>
</organism>
<gene>
    <name evidence="1" type="ORF">LCGC14_2020240</name>
</gene>
<dbReference type="AlphaFoldDB" id="A0A0F9FKA1"/>
<evidence type="ECO:0000313" key="1">
    <source>
        <dbReference type="EMBL" id="KKL78896.1"/>
    </source>
</evidence>
<name>A0A0F9FKA1_9ZZZZ</name>